<reference evidence="1" key="2">
    <citation type="submission" date="2020-09" db="EMBL/GenBank/DDBJ databases">
        <authorList>
            <person name="Sun Q."/>
            <person name="Kim S."/>
        </authorList>
    </citation>
    <scope>NUCLEOTIDE SEQUENCE</scope>
    <source>
        <strain evidence="1">KCTC 12870</strain>
    </source>
</reference>
<evidence type="ECO:0000313" key="1">
    <source>
        <dbReference type="EMBL" id="GHB94763.1"/>
    </source>
</evidence>
<sequence length="150" mass="17115">MAKVDIDLVKMVMTRTGMDVRTVAQVIEEINQELKAQVDEEDKPPPIKKQFVMMVSDPDGKLEGLDLVGWVLQIPEEDSPYVSEERLFRCAYEYNMTKKGRRMPVKTIGEACEFTPARIAKEQKVWIKNKEPVLLVRTGGKVPTETKDGF</sequence>
<proteinExistence type="predicted"/>
<dbReference type="AlphaFoldDB" id="A0A8J3DDT7"/>
<dbReference type="Proteomes" id="UP000642829">
    <property type="component" value="Unassembled WGS sequence"/>
</dbReference>
<name>A0A8J3DDT7_9BACT</name>
<accession>A0A8J3DDT7</accession>
<organism evidence="1 2">
    <name type="scientific">Cerasicoccus arenae</name>
    <dbReference type="NCBI Taxonomy" id="424488"/>
    <lineage>
        <taxon>Bacteria</taxon>
        <taxon>Pseudomonadati</taxon>
        <taxon>Verrucomicrobiota</taxon>
        <taxon>Opitutia</taxon>
        <taxon>Puniceicoccales</taxon>
        <taxon>Cerasicoccaceae</taxon>
        <taxon>Cerasicoccus</taxon>
    </lineage>
</organism>
<dbReference type="EMBL" id="BMXG01000004">
    <property type="protein sequence ID" value="GHB94763.1"/>
    <property type="molecule type" value="Genomic_DNA"/>
</dbReference>
<protein>
    <submittedName>
        <fullName evidence="1">Uncharacterized protein</fullName>
    </submittedName>
</protein>
<gene>
    <name evidence="1" type="ORF">GCM10007047_07870</name>
</gene>
<evidence type="ECO:0000313" key="2">
    <source>
        <dbReference type="Proteomes" id="UP000642829"/>
    </source>
</evidence>
<dbReference type="RefSeq" id="WP_189512098.1">
    <property type="nucleotide sequence ID" value="NZ_BMXG01000004.1"/>
</dbReference>
<comment type="caution">
    <text evidence="1">The sequence shown here is derived from an EMBL/GenBank/DDBJ whole genome shotgun (WGS) entry which is preliminary data.</text>
</comment>
<keyword evidence="2" id="KW-1185">Reference proteome</keyword>
<reference evidence="1" key="1">
    <citation type="journal article" date="2014" name="Int. J. Syst. Evol. Microbiol.">
        <title>Complete genome sequence of Corynebacterium casei LMG S-19264T (=DSM 44701T), isolated from a smear-ripened cheese.</title>
        <authorList>
            <consortium name="US DOE Joint Genome Institute (JGI-PGF)"/>
            <person name="Walter F."/>
            <person name="Albersmeier A."/>
            <person name="Kalinowski J."/>
            <person name="Ruckert C."/>
        </authorList>
    </citation>
    <scope>NUCLEOTIDE SEQUENCE</scope>
    <source>
        <strain evidence="1">KCTC 12870</strain>
    </source>
</reference>